<evidence type="ECO:0000313" key="1">
    <source>
        <dbReference type="EMBL" id="PEH43383.1"/>
    </source>
</evidence>
<reference evidence="2" key="1">
    <citation type="submission" date="2017-09" db="EMBL/GenBank/DDBJ databases">
        <title>FDA dAtabase for Regulatory Grade micrObial Sequences (FDA-ARGOS): Supporting development and validation of Infectious Disease Dx tests.</title>
        <authorList>
            <person name="Minogue T."/>
            <person name="Wolcott M."/>
            <person name="Wasieloski L."/>
            <person name="Aguilar W."/>
            <person name="Moore D."/>
            <person name="Tallon L."/>
            <person name="Sadzewicz L."/>
            <person name="Ott S."/>
            <person name="Zhao X."/>
            <person name="Nagaraj S."/>
            <person name="Vavikolanu K."/>
            <person name="Aluvathingal J."/>
            <person name="Nadendla S."/>
            <person name="Sichtig H."/>
        </authorList>
    </citation>
    <scope>NUCLEOTIDE SEQUENCE [LARGE SCALE GENOMIC DNA]</scope>
    <source>
        <strain evidence="2">FDAARGOS_390</strain>
    </source>
</reference>
<protein>
    <submittedName>
        <fullName evidence="1">Uncharacterized protein</fullName>
    </submittedName>
</protein>
<evidence type="ECO:0000313" key="2">
    <source>
        <dbReference type="Proteomes" id="UP000220629"/>
    </source>
</evidence>
<sequence length="115" mass="12550">MTDPSTIHDAWQAARQQGREAEAEALLQQLHAEAPASRESLTLRLCACIERGDYLDALHLASSAEGERFPELKALALYFLDDPLWRGIAQGLADDANPHVAMAMRKLLEEAPAGA</sequence>
<dbReference type="RefSeq" id="WP_098153049.1">
    <property type="nucleotide sequence ID" value="NZ_CADEQK010000013.1"/>
</dbReference>
<dbReference type="Proteomes" id="UP000220629">
    <property type="component" value="Unassembled WGS sequence"/>
</dbReference>
<comment type="caution">
    <text evidence="1">The sequence shown here is derived from an EMBL/GenBank/DDBJ whole genome shotgun (WGS) entry which is preliminary data.</text>
</comment>
<name>A0A2A7SIV7_BURGA</name>
<gene>
    <name evidence="1" type="ORF">CRM94_15185</name>
</gene>
<dbReference type="InterPro" id="IPR013394">
    <property type="entry name" value="T3SS_HrpB1/HrpK"/>
</dbReference>
<dbReference type="AlphaFoldDB" id="A0A2A7SIV7"/>
<organism evidence="1 2">
    <name type="scientific">Burkholderia gladioli</name>
    <name type="common">Pseudomonas marginata</name>
    <name type="synonym">Phytomonas marginata</name>
    <dbReference type="NCBI Taxonomy" id="28095"/>
    <lineage>
        <taxon>Bacteria</taxon>
        <taxon>Pseudomonadati</taxon>
        <taxon>Pseudomonadota</taxon>
        <taxon>Betaproteobacteria</taxon>
        <taxon>Burkholderiales</taxon>
        <taxon>Burkholderiaceae</taxon>
        <taxon>Burkholderia</taxon>
    </lineage>
</organism>
<dbReference type="Pfam" id="PF09613">
    <property type="entry name" value="HrpB1_HrpK"/>
    <property type="match status" value="1"/>
</dbReference>
<dbReference type="EMBL" id="PDDY01000001">
    <property type="protein sequence ID" value="PEH43383.1"/>
    <property type="molecule type" value="Genomic_DNA"/>
</dbReference>
<accession>A0A2A7SIV7</accession>
<proteinExistence type="predicted"/>